<evidence type="ECO:0000256" key="6">
    <source>
        <dbReference type="ARBA" id="ARBA00023212"/>
    </source>
</evidence>
<comment type="subunit">
    <text evidence="2">Interacts with microtubules.</text>
</comment>
<organism evidence="9 10">
    <name type="scientific">Cryptolaemus montrouzieri</name>
    <dbReference type="NCBI Taxonomy" id="559131"/>
    <lineage>
        <taxon>Eukaryota</taxon>
        <taxon>Metazoa</taxon>
        <taxon>Ecdysozoa</taxon>
        <taxon>Arthropoda</taxon>
        <taxon>Hexapoda</taxon>
        <taxon>Insecta</taxon>
        <taxon>Pterygota</taxon>
        <taxon>Neoptera</taxon>
        <taxon>Endopterygota</taxon>
        <taxon>Coleoptera</taxon>
        <taxon>Polyphaga</taxon>
        <taxon>Cucujiformia</taxon>
        <taxon>Coccinelloidea</taxon>
        <taxon>Coccinellidae</taxon>
        <taxon>Scymninae</taxon>
        <taxon>Scymnini</taxon>
        <taxon>Cryptolaemus</taxon>
    </lineage>
</organism>
<dbReference type="PANTHER" id="PTHR16056:SF16">
    <property type="entry name" value="REGULATOR OF MICROTUBULE DYNAMICS PROTEIN 1"/>
    <property type="match status" value="1"/>
</dbReference>
<evidence type="ECO:0000313" key="10">
    <source>
        <dbReference type="Proteomes" id="UP001516400"/>
    </source>
</evidence>
<dbReference type="SUPFAM" id="SSF48452">
    <property type="entry name" value="TPR-like"/>
    <property type="match status" value="1"/>
</dbReference>
<accession>A0ABD2MW40</accession>
<keyword evidence="6" id="KW-0206">Cytoskeleton</keyword>
<dbReference type="InterPro" id="IPR011990">
    <property type="entry name" value="TPR-like_helical_dom_sf"/>
</dbReference>
<dbReference type="Gene3D" id="1.25.40.10">
    <property type="entry name" value="Tetratricopeptide repeat domain"/>
    <property type="match status" value="1"/>
</dbReference>
<evidence type="ECO:0000256" key="4">
    <source>
        <dbReference type="ARBA" id="ARBA00022737"/>
    </source>
</evidence>
<dbReference type="AlphaFoldDB" id="A0ABD2MW40"/>
<dbReference type="Proteomes" id="UP001516400">
    <property type="component" value="Unassembled WGS sequence"/>
</dbReference>
<evidence type="ECO:0000256" key="2">
    <source>
        <dbReference type="ARBA" id="ARBA00011375"/>
    </source>
</evidence>
<comment type="subcellular location">
    <subcellularLocation>
        <location evidence="1">Cytoplasm</location>
        <location evidence="1">Cytoskeleton</location>
    </subcellularLocation>
</comment>
<keyword evidence="4" id="KW-0677">Repeat</keyword>
<evidence type="ECO:0000256" key="1">
    <source>
        <dbReference type="ARBA" id="ARBA00004245"/>
    </source>
</evidence>
<name>A0ABD2MW40_9CUCU</name>
<keyword evidence="3" id="KW-0963">Cytoplasm</keyword>
<reference evidence="9 10" key="1">
    <citation type="journal article" date="2021" name="BMC Biol.">
        <title>Horizontally acquired antibacterial genes associated with adaptive radiation of ladybird beetles.</title>
        <authorList>
            <person name="Li H.S."/>
            <person name="Tang X.F."/>
            <person name="Huang Y.H."/>
            <person name="Xu Z.Y."/>
            <person name="Chen M.L."/>
            <person name="Du X.Y."/>
            <person name="Qiu B.Y."/>
            <person name="Chen P.T."/>
            <person name="Zhang W."/>
            <person name="Slipinski A."/>
            <person name="Escalona H.E."/>
            <person name="Waterhouse R.M."/>
            <person name="Zwick A."/>
            <person name="Pang H."/>
        </authorList>
    </citation>
    <scope>NUCLEOTIDE SEQUENCE [LARGE SCALE GENOMIC DNA]</scope>
    <source>
        <strain evidence="9">SYSU2018</strain>
    </source>
</reference>
<evidence type="ECO:0000256" key="3">
    <source>
        <dbReference type="ARBA" id="ARBA00022490"/>
    </source>
</evidence>
<dbReference type="GO" id="GO:0005856">
    <property type="term" value="C:cytoskeleton"/>
    <property type="evidence" value="ECO:0007669"/>
    <property type="project" value="UniProtKB-SubCell"/>
</dbReference>
<evidence type="ECO:0000313" key="9">
    <source>
        <dbReference type="EMBL" id="KAL3270688.1"/>
    </source>
</evidence>
<gene>
    <name evidence="9" type="ORF">HHI36_021216</name>
</gene>
<dbReference type="PANTHER" id="PTHR16056">
    <property type="entry name" value="REGULATOR OF MICROTUBULE DYNAMICS PROTEIN"/>
    <property type="match status" value="1"/>
</dbReference>
<evidence type="ECO:0000256" key="5">
    <source>
        <dbReference type="ARBA" id="ARBA00022803"/>
    </source>
</evidence>
<keyword evidence="10" id="KW-1185">Reference proteome</keyword>
<dbReference type="EMBL" id="JABFTP020000042">
    <property type="protein sequence ID" value="KAL3270688.1"/>
    <property type="molecule type" value="Genomic_DNA"/>
</dbReference>
<protein>
    <recommendedName>
        <fullName evidence="7">Regulator of microtubule dynamics protein 1</fullName>
    </recommendedName>
    <alternativeName>
        <fullName evidence="8">Protein FAM82B</fullName>
    </alternativeName>
</protein>
<keyword evidence="5" id="KW-0802">TPR repeat</keyword>
<dbReference type="Pfam" id="PF21033">
    <property type="entry name" value="RMD1-3"/>
    <property type="match status" value="1"/>
</dbReference>
<evidence type="ECO:0000256" key="8">
    <source>
        <dbReference type="ARBA" id="ARBA00041958"/>
    </source>
</evidence>
<dbReference type="InterPro" id="IPR049039">
    <property type="entry name" value="RMD1-3_a_helical_rpt"/>
</dbReference>
<proteinExistence type="predicted"/>
<sequence>MEGLADIDNKLNTSTDLDECLKKLTDLNSEYPENPQLLWRIGKCHHKIEKSLKDDKLKREHIDKGIEACEASLKLDQNQADAHKWMAVLVGSRSGTQPIKARILDGQKFKKHVDIAISINPNDALLRHLVGRFCFEVSGVNWFERKVAATLYADPPKSTYDEALGHFLEAERLIEIEWKENRLYIAKCYIALNKYKEALEWLDKAESAKGESEDPKINEDVKALLAKYAKYR</sequence>
<comment type="caution">
    <text evidence="9">The sequence shown here is derived from an EMBL/GenBank/DDBJ whole genome shotgun (WGS) entry which is preliminary data.</text>
</comment>
<evidence type="ECO:0000256" key="7">
    <source>
        <dbReference type="ARBA" id="ARBA00039966"/>
    </source>
</evidence>